<feature type="domain" description="PTS EIIA type-1" evidence="7">
    <location>
        <begin position="26"/>
        <end position="130"/>
    </location>
</feature>
<dbReference type="NCBIfam" id="TIGR00830">
    <property type="entry name" value="PTBA"/>
    <property type="match status" value="1"/>
</dbReference>
<proteinExistence type="predicted"/>
<keyword evidence="4" id="KW-0808">Transferase</keyword>
<reference evidence="8 9" key="1">
    <citation type="submission" date="2021-03" db="EMBL/GenBank/DDBJ databases">
        <title>Enterococcal diversity collection.</title>
        <authorList>
            <person name="Gilmore M.S."/>
            <person name="Schwartzman J."/>
            <person name="Van Tyne D."/>
            <person name="Martin M."/>
            <person name="Earl A.M."/>
            <person name="Manson A.L."/>
            <person name="Straub T."/>
            <person name="Salamzade R."/>
            <person name="Saavedra J."/>
            <person name="Lebreton F."/>
            <person name="Prichula J."/>
            <person name="Schaufler K."/>
            <person name="Gaca A."/>
            <person name="Sgardioli B."/>
            <person name="Wagenaar J."/>
            <person name="Strong T."/>
        </authorList>
    </citation>
    <scope>NUCLEOTIDE SEQUENCE [LARGE SCALE GENOMIC DNA]</scope>
    <source>
        <strain evidence="8 9">MJM16</strain>
    </source>
</reference>
<evidence type="ECO:0000256" key="4">
    <source>
        <dbReference type="ARBA" id="ARBA00022679"/>
    </source>
</evidence>
<keyword evidence="5" id="KW-0598">Phosphotransferase system</keyword>
<evidence type="ECO:0000259" key="7">
    <source>
        <dbReference type="PROSITE" id="PS51093"/>
    </source>
</evidence>
<evidence type="ECO:0000313" key="9">
    <source>
        <dbReference type="Proteomes" id="UP000664495"/>
    </source>
</evidence>
<comment type="subcellular location">
    <subcellularLocation>
        <location evidence="1">Cytoplasm</location>
    </subcellularLocation>
</comment>
<keyword evidence="6" id="KW-0418">Kinase</keyword>
<dbReference type="PANTHER" id="PTHR45008:SF1">
    <property type="entry name" value="PTS SYSTEM GLUCOSE-SPECIFIC EIIA COMPONENT"/>
    <property type="match status" value="1"/>
</dbReference>
<gene>
    <name evidence="8" type="ORF">JZO85_04555</name>
</gene>
<evidence type="ECO:0000313" key="8">
    <source>
        <dbReference type="EMBL" id="MBO0451528.1"/>
    </source>
</evidence>
<comment type="caution">
    <text evidence="8">The sequence shown here is derived from an EMBL/GenBank/DDBJ whole genome shotgun (WGS) entry which is preliminary data.</text>
</comment>
<evidence type="ECO:0000256" key="6">
    <source>
        <dbReference type="ARBA" id="ARBA00022777"/>
    </source>
</evidence>
<dbReference type="PANTHER" id="PTHR45008">
    <property type="entry name" value="PTS SYSTEM GLUCOSE-SPECIFIC EIIA COMPONENT"/>
    <property type="match status" value="1"/>
</dbReference>
<dbReference type="SUPFAM" id="SSF51261">
    <property type="entry name" value="Duplicated hybrid motif"/>
    <property type="match status" value="1"/>
</dbReference>
<dbReference type="Proteomes" id="UP000664495">
    <property type="component" value="Unassembled WGS sequence"/>
</dbReference>
<dbReference type="PROSITE" id="PS51093">
    <property type="entry name" value="PTS_EIIA_TYPE_1"/>
    <property type="match status" value="1"/>
</dbReference>
<name>A0ABS3HDI6_9ENTE</name>
<organism evidence="8 9">
    <name type="scientific">Candidatus Enterococcus murrayae</name>
    <dbReference type="NCBI Taxonomy" id="2815321"/>
    <lineage>
        <taxon>Bacteria</taxon>
        <taxon>Bacillati</taxon>
        <taxon>Bacillota</taxon>
        <taxon>Bacilli</taxon>
        <taxon>Lactobacillales</taxon>
        <taxon>Enterococcaceae</taxon>
        <taxon>Enterococcus</taxon>
    </lineage>
</organism>
<dbReference type="InterPro" id="IPR011055">
    <property type="entry name" value="Dup_hybrid_motif"/>
</dbReference>
<dbReference type="RefSeq" id="WP_207107343.1">
    <property type="nucleotide sequence ID" value="NZ_JAFLVR010000010.1"/>
</dbReference>
<keyword evidence="3 8" id="KW-0762">Sugar transport</keyword>
<dbReference type="InterPro" id="IPR001127">
    <property type="entry name" value="PTS_EIIA_1_perm"/>
</dbReference>
<accession>A0ABS3HDI6</accession>
<dbReference type="Pfam" id="PF00358">
    <property type="entry name" value="PTS_EIIA_1"/>
    <property type="match status" value="1"/>
</dbReference>
<evidence type="ECO:0000256" key="5">
    <source>
        <dbReference type="ARBA" id="ARBA00022683"/>
    </source>
</evidence>
<dbReference type="InterPro" id="IPR050890">
    <property type="entry name" value="PTS_EIIA_component"/>
</dbReference>
<sequence>MNLFKKGCLVYSPAKGLVKSIDEVNDEMFSTKALGDGFAVEPDEGFITAPVEGTVIAIFPTKYAISLRSKNGLEVLVHIGIDTVELNGSGFTIKVEVGEKVAFDTLLAEVDFDFLENEGKDTDVIVVFTNLGKNNLELEEGQANRGQTIGVVK</sequence>
<evidence type="ECO:0000256" key="1">
    <source>
        <dbReference type="ARBA" id="ARBA00004496"/>
    </source>
</evidence>
<dbReference type="PROSITE" id="PS00371">
    <property type="entry name" value="PTS_EIIA_TYPE_1_HIS"/>
    <property type="match status" value="1"/>
</dbReference>
<keyword evidence="2" id="KW-0813">Transport</keyword>
<keyword evidence="9" id="KW-1185">Reference proteome</keyword>
<evidence type="ECO:0000256" key="2">
    <source>
        <dbReference type="ARBA" id="ARBA00022448"/>
    </source>
</evidence>
<protein>
    <submittedName>
        <fullName evidence="8">PTS glucose transporter subunit IIA</fullName>
    </submittedName>
</protein>
<dbReference type="Gene3D" id="2.70.70.10">
    <property type="entry name" value="Glucose Permease (Domain IIA)"/>
    <property type="match status" value="1"/>
</dbReference>
<dbReference type="EMBL" id="JAFLVR010000010">
    <property type="protein sequence ID" value="MBO0451528.1"/>
    <property type="molecule type" value="Genomic_DNA"/>
</dbReference>
<evidence type="ECO:0000256" key="3">
    <source>
        <dbReference type="ARBA" id="ARBA00022597"/>
    </source>
</evidence>